<dbReference type="PANTHER" id="PTHR32089">
    <property type="entry name" value="METHYL-ACCEPTING CHEMOTAXIS PROTEIN MCPB"/>
    <property type="match status" value="1"/>
</dbReference>
<evidence type="ECO:0000256" key="4">
    <source>
        <dbReference type="ARBA" id="ARBA00029447"/>
    </source>
</evidence>
<dbReference type="InterPro" id="IPR000727">
    <property type="entry name" value="T_SNARE_dom"/>
</dbReference>
<evidence type="ECO:0000256" key="3">
    <source>
        <dbReference type="ARBA" id="ARBA00023224"/>
    </source>
</evidence>
<keyword evidence="2" id="KW-0997">Cell inner membrane</keyword>
<feature type="domain" description="Methyl-accepting transducer" evidence="8">
    <location>
        <begin position="247"/>
        <end position="483"/>
    </location>
</feature>
<dbReference type="GO" id="GO:0007165">
    <property type="term" value="P:signal transduction"/>
    <property type="evidence" value="ECO:0007669"/>
    <property type="project" value="UniProtKB-KW"/>
</dbReference>
<dbReference type="NCBIfam" id="TIGR00229">
    <property type="entry name" value="sensory_box"/>
    <property type="match status" value="1"/>
</dbReference>
<dbReference type="InterPro" id="IPR013655">
    <property type="entry name" value="PAS_fold_3"/>
</dbReference>
<keyword evidence="7" id="KW-1133">Transmembrane helix</keyword>
<dbReference type="OrthoDB" id="5675566at2"/>
<accession>A0A1I1FBQ5</accession>
<keyword evidence="2" id="KW-1003">Cell membrane</keyword>
<dbReference type="PANTHER" id="PTHR32089:SF112">
    <property type="entry name" value="LYSOZYME-LIKE PROTEIN-RELATED"/>
    <property type="match status" value="1"/>
</dbReference>
<dbReference type="PROSITE" id="PS50111">
    <property type="entry name" value="CHEMOTAXIS_TRANSDUC_2"/>
    <property type="match status" value="1"/>
</dbReference>
<keyword evidence="7" id="KW-0472">Membrane</keyword>
<dbReference type="Gene3D" id="1.10.287.950">
    <property type="entry name" value="Methyl-accepting chemotaxis protein"/>
    <property type="match status" value="1"/>
</dbReference>
<dbReference type="SUPFAM" id="SSF58104">
    <property type="entry name" value="Methyl-accepting chemotaxis protein (MCP) signaling domain"/>
    <property type="match status" value="1"/>
</dbReference>
<proteinExistence type="inferred from homology"/>
<dbReference type="CDD" id="cd00130">
    <property type="entry name" value="PAS"/>
    <property type="match status" value="1"/>
</dbReference>
<comment type="similarity">
    <text evidence="4">Belongs to the methyl-accepting chemotaxis (MCP) protein family.</text>
</comment>
<dbReference type="PRINTS" id="PR00260">
    <property type="entry name" value="CHEMTRNSDUCR"/>
</dbReference>
<evidence type="ECO:0000256" key="1">
    <source>
        <dbReference type="ARBA" id="ARBA00004429"/>
    </source>
</evidence>
<feature type="domain" description="T-SNARE coiled-coil homology" evidence="9">
    <location>
        <begin position="434"/>
        <end position="496"/>
    </location>
</feature>
<name>A0A1I1FBQ5_9GAMM</name>
<feature type="coiled-coil region" evidence="6">
    <location>
        <begin position="398"/>
        <end position="429"/>
    </location>
</feature>
<gene>
    <name evidence="10" type="ORF">SAMN02745724_00574</name>
</gene>
<evidence type="ECO:0000313" key="10">
    <source>
        <dbReference type="EMBL" id="SFB96711.1"/>
    </source>
</evidence>
<dbReference type="InterPro" id="IPR004090">
    <property type="entry name" value="Chemotax_Me-accpt_rcpt"/>
</dbReference>
<dbReference type="RefSeq" id="WP_091979745.1">
    <property type="nucleotide sequence ID" value="NZ_FOLO01000003.1"/>
</dbReference>
<dbReference type="FunFam" id="1.10.287.950:FF:000001">
    <property type="entry name" value="Methyl-accepting chemotaxis sensory transducer"/>
    <property type="match status" value="1"/>
</dbReference>
<keyword evidence="6" id="KW-0175">Coiled coil</keyword>
<evidence type="ECO:0000259" key="8">
    <source>
        <dbReference type="PROSITE" id="PS50111"/>
    </source>
</evidence>
<keyword evidence="11" id="KW-1185">Reference proteome</keyword>
<reference evidence="10 11" key="1">
    <citation type="submission" date="2016-10" db="EMBL/GenBank/DDBJ databases">
        <authorList>
            <person name="de Groot N.N."/>
        </authorList>
    </citation>
    <scope>NUCLEOTIDE SEQUENCE [LARGE SCALE GENOMIC DNA]</scope>
    <source>
        <strain evidence="10 11">DSM 6059</strain>
    </source>
</reference>
<dbReference type="AlphaFoldDB" id="A0A1I1FBQ5"/>
<evidence type="ECO:0000256" key="2">
    <source>
        <dbReference type="ARBA" id="ARBA00022519"/>
    </source>
</evidence>
<dbReference type="SMART" id="SM00283">
    <property type="entry name" value="MA"/>
    <property type="match status" value="1"/>
</dbReference>
<evidence type="ECO:0000256" key="5">
    <source>
        <dbReference type="PROSITE-ProRule" id="PRU00284"/>
    </source>
</evidence>
<dbReference type="EMBL" id="FOLO01000003">
    <property type="protein sequence ID" value="SFB96711.1"/>
    <property type="molecule type" value="Genomic_DNA"/>
</dbReference>
<dbReference type="Pfam" id="PF00015">
    <property type="entry name" value="MCPsignal"/>
    <property type="match status" value="1"/>
</dbReference>
<dbReference type="GO" id="GO:0006935">
    <property type="term" value="P:chemotaxis"/>
    <property type="evidence" value="ECO:0007669"/>
    <property type="project" value="InterPro"/>
</dbReference>
<dbReference type="InterPro" id="IPR004089">
    <property type="entry name" value="MCPsignal_dom"/>
</dbReference>
<protein>
    <submittedName>
        <fullName evidence="10">Methyl-accepting chemotaxis sensory transducer with Pas/Pac sensor</fullName>
    </submittedName>
</protein>
<evidence type="ECO:0000256" key="6">
    <source>
        <dbReference type="SAM" id="Coils"/>
    </source>
</evidence>
<feature type="transmembrane region" description="Helical" evidence="7">
    <location>
        <begin position="149"/>
        <end position="168"/>
    </location>
</feature>
<dbReference type="GO" id="GO:0004888">
    <property type="term" value="F:transmembrane signaling receptor activity"/>
    <property type="evidence" value="ECO:0007669"/>
    <property type="project" value="InterPro"/>
</dbReference>
<sequence>MENLTLTKEITYHDNEILLSTTDLNSNITYANAIFCKVAGYTLEEMQNKPHNLVRHTDMPKLAFKDLWQNLKAGKSWMGPVKNKTKQGDYYWVNAFVTPITDDKGAIFEYQSVRTKPNQKVIKRAAKHYKKINNNEKSKALNSPIDHTLYLQVALVISFIMSSVSVYLSHFHPINLAMMILMLCVCILFSIWRNRYLLIVKKANNIYSNNLMSFLYSGTNDLLGQINLALEMKKAKLRAVVGRVSDVSNKVSINAQSSSDSGLQVANLLNKQSDEVSDIATAIHQFTATIQELASSVAQAAEVATGCKKNTKNGKVSVNKTIHFIDRLSTQLTHIDSVIQRLVKGSRSIETILNEISAIADQTNLLALNAAIEAARAGEQGRGFAVVAEEVRALAMRTQQSTEEISSLLNELQNESQNAQIAMKKGIEMTTNGVLLTQENNTVLDNIDNSVSQLADLNHTIASAIEEQSVVAEQVKGNIDSISELAKESQNHGFESQKLSEALQEQLYDQHNLVKQFT</sequence>
<keyword evidence="3 5" id="KW-0807">Transducer</keyword>
<evidence type="ECO:0000256" key="7">
    <source>
        <dbReference type="SAM" id="Phobius"/>
    </source>
</evidence>
<dbReference type="CDD" id="cd11386">
    <property type="entry name" value="MCP_signal"/>
    <property type="match status" value="1"/>
</dbReference>
<dbReference type="Gene3D" id="3.30.450.20">
    <property type="entry name" value="PAS domain"/>
    <property type="match status" value="1"/>
</dbReference>
<organism evidence="10 11">
    <name type="scientific">Pseudoalteromonas denitrificans DSM 6059</name>
    <dbReference type="NCBI Taxonomy" id="1123010"/>
    <lineage>
        <taxon>Bacteria</taxon>
        <taxon>Pseudomonadati</taxon>
        <taxon>Pseudomonadota</taxon>
        <taxon>Gammaproteobacteria</taxon>
        <taxon>Alteromonadales</taxon>
        <taxon>Pseudoalteromonadaceae</taxon>
        <taxon>Pseudoalteromonas</taxon>
    </lineage>
</organism>
<dbReference type="SUPFAM" id="SSF55785">
    <property type="entry name" value="PYP-like sensor domain (PAS domain)"/>
    <property type="match status" value="1"/>
</dbReference>
<evidence type="ECO:0000259" key="9">
    <source>
        <dbReference type="PROSITE" id="PS50192"/>
    </source>
</evidence>
<dbReference type="GO" id="GO:0005886">
    <property type="term" value="C:plasma membrane"/>
    <property type="evidence" value="ECO:0007669"/>
    <property type="project" value="UniProtKB-SubCell"/>
</dbReference>
<feature type="transmembrane region" description="Helical" evidence="7">
    <location>
        <begin position="174"/>
        <end position="192"/>
    </location>
</feature>
<keyword evidence="7" id="KW-0812">Transmembrane</keyword>
<dbReference type="InterPro" id="IPR000014">
    <property type="entry name" value="PAS"/>
</dbReference>
<dbReference type="Pfam" id="PF08447">
    <property type="entry name" value="PAS_3"/>
    <property type="match status" value="1"/>
</dbReference>
<dbReference type="Proteomes" id="UP000198862">
    <property type="component" value="Unassembled WGS sequence"/>
</dbReference>
<evidence type="ECO:0000313" key="11">
    <source>
        <dbReference type="Proteomes" id="UP000198862"/>
    </source>
</evidence>
<comment type="subcellular location">
    <subcellularLocation>
        <location evidence="1">Cell inner membrane</location>
        <topology evidence="1">Multi-pass membrane protein</topology>
    </subcellularLocation>
</comment>
<dbReference type="PROSITE" id="PS50192">
    <property type="entry name" value="T_SNARE"/>
    <property type="match status" value="1"/>
</dbReference>
<dbReference type="InterPro" id="IPR035965">
    <property type="entry name" value="PAS-like_dom_sf"/>
</dbReference>
<dbReference type="STRING" id="1123010.SAMN02745724_00574"/>